<dbReference type="SUPFAM" id="SSF46689">
    <property type="entry name" value="Homeodomain-like"/>
    <property type="match status" value="1"/>
</dbReference>
<sequence>MSKEIDKCMTAVSPVEDGRRPTGTGETEAAPKRFWAQHKTEAVLRLLRGEDIEMLSRELGVTAAKLSQWRDAFLAGGADSLKKRSPAEDAEYRRLNEKIGEQTMEIELLREKIRLLETKGPLAWRRSRK</sequence>
<protein>
    <recommendedName>
        <fullName evidence="3">Insertion element IS150 protein InsJ-like helix-turn-helix domain-containing protein</fullName>
    </recommendedName>
</protein>
<evidence type="ECO:0000313" key="4">
    <source>
        <dbReference type="EMBL" id="AVD71089.1"/>
    </source>
</evidence>
<evidence type="ECO:0000256" key="2">
    <source>
        <dbReference type="SAM" id="MobiDB-lite"/>
    </source>
</evidence>
<name>A0A2L1GN32_9BACT</name>
<organism evidence="4 5">
    <name type="scientific">Desulfobulbus oralis</name>
    <dbReference type="NCBI Taxonomy" id="1986146"/>
    <lineage>
        <taxon>Bacteria</taxon>
        <taxon>Pseudomonadati</taxon>
        <taxon>Thermodesulfobacteriota</taxon>
        <taxon>Desulfobulbia</taxon>
        <taxon>Desulfobulbales</taxon>
        <taxon>Desulfobulbaceae</taxon>
        <taxon>Desulfobulbus</taxon>
    </lineage>
</organism>
<dbReference type="InterPro" id="IPR009057">
    <property type="entry name" value="Homeodomain-like_sf"/>
</dbReference>
<feature type="region of interest" description="Disordered" evidence="2">
    <location>
        <begin position="1"/>
        <end position="30"/>
    </location>
</feature>
<feature type="domain" description="Insertion element IS150 protein InsJ-like helix-turn-helix" evidence="3">
    <location>
        <begin position="38"/>
        <end position="85"/>
    </location>
</feature>
<gene>
    <name evidence="4" type="ORF">CAY53_05995</name>
</gene>
<keyword evidence="1" id="KW-0175">Coiled coil</keyword>
<dbReference type="Proteomes" id="UP000239867">
    <property type="component" value="Chromosome"/>
</dbReference>
<accession>A0A2L1GN32</accession>
<evidence type="ECO:0000313" key="5">
    <source>
        <dbReference type="Proteomes" id="UP000239867"/>
    </source>
</evidence>
<proteinExistence type="predicted"/>
<dbReference type="KEGG" id="deo:CAY53_05995"/>
<evidence type="ECO:0000256" key="1">
    <source>
        <dbReference type="SAM" id="Coils"/>
    </source>
</evidence>
<reference evidence="4 5" key="1">
    <citation type="journal article" date="2018" name="MBio">
        <title>Insights into the evolution of host association through the isolation and characterization of a novel human periodontal pathobiont, Desulfobulbus oralis.</title>
        <authorList>
            <person name="Cross K.L."/>
            <person name="Chirania P."/>
            <person name="Xiong W."/>
            <person name="Beall C.J."/>
            <person name="Elkins J.G."/>
            <person name="Giannone R.J."/>
            <person name="Griffen A.L."/>
            <person name="Guss A.M."/>
            <person name="Hettich R.L."/>
            <person name="Joshi S.S."/>
            <person name="Mokrzan E.M."/>
            <person name="Martin R.K."/>
            <person name="Zhulin I.B."/>
            <person name="Leys E.J."/>
            <person name="Podar M."/>
        </authorList>
    </citation>
    <scope>NUCLEOTIDE SEQUENCE [LARGE SCALE GENOMIC DNA]</scope>
    <source>
        <strain evidence="4 5">ORNL</strain>
    </source>
</reference>
<dbReference type="Pfam" id="PF13518">
    <property type="entry name" value="HTH_28"/>
    <property type="match status" value="1"/>
</dbReference>
<keyword evidence="5" id="KW-1185">Reference proteome</keyword>
<feature type="coiled-coil region" evidence="1">
    <location>
        <begin position="92"/>
        <end position="119"/>
    </location>
</feature>
<dbReference type="EMBL" id="CP021255">
    <property type="protein sequence ID" value="AVD71089.1"/>
    <property type="molecule type" value="Genomic_DNA"/>
</dbReference>
<evidence type="ECO:0000259" key="3">
    <source>
        <dbReference type="Pfam" id="PF13518"/>
    </source>
</evidence>
<dbReference type="InterPro" id="IPR055247">
    <property type="entry name" value="InsJ-like_HTH"/>
</dbReference>
<dbReference type="AlphaFoldDB" id="A0A2L1GN32"/>